<dbReference type="Gene3D" id="1.10.10.10">
    <property type="entry name" value="Winged helix-like DNA-binding domain superfamily/Winged helix DNA-binding domain"/>
    <property type="match status" value="1"/>
</dbReference>
<dbReference type="Pfam" id="PF03466">
    <property type="entry name" value="LysR_substrate"/>
    <property type="match status" value="1"/>
</dbReference>
<keyword evidence="3" id="KW-0238">DNA-binding</keyword>
<dbReference type="PROSITE" id="PS50931">
    <property type="entry name" value="HTH_LYSR"/>
    <property type="match status" value="1"/>
</dbReference>
<dbReference type="PANTHER" id="PTHR30419">
    <property type="entry name" value="HTH-TYPE TRANSCRIPTIONAL REGULATOR YBHD"/>
    <property type="match status" value="1"/>
</dbReference>
<dbReference type="GO" id="GO:0005829">
    <property type="term" value="C:cytosol"/>
    <property type="evidence" value="ECO:0007669"/>
    <property type="project" value="TreeGrafter"/>
</dbReference>
<protein>
    <submittedName>
        <fullName evidence="6">Unannotated protein</fullName>
    </submittedName>
</protein>
<sequence>MDRKQLKAFMAVVELHSFSAAARSLDTVQSNVSAHVSRLENELGVTLIDRATTEPTDEGRAVLSRARRIEAEFEALDSDVASLRDEVSGTVRLGSIGTVARWLVPLLLTDLALNFPQVSVIILDATTSSLVLNLLSGAVDLAVVNLPLDEVELKVDPLFDEDRVLIAPRAHPLYEYESITIEEVVHHELLLEAPGSPFRARLEQVAAEQGVRLRPKAQFDGMRLLASLVFSGFGAGIVPASAAPTGLGGDWRLVPISGAAGRSVGLGVRRRNFPSAAQRAVADSIRTVIAREASGPSGIYPAPAVNNK</sequence>
<evidence type="ECO:0000256" key="3">
    <source>
        <dbReference type="ARBA" id="ARBA00023125"/>
    </source>
</evidence>
<name>A0A6J6TVN8_9ZZZZ</name>
<gene>
    <name evidence="6" type="ORF">UFOPK2766_01693</name>
</gene>
<feature type="domain" description="HTH lysR-type" evidence="5">
    <location>
        <begin position="1"/>
        <end position="56"/>
    </location>
</feature>
<dbReference type="Gene3D" id="3.40.190.10">
    <property type="entry name" value="Periplasmic binding protein-like II"/>
    <property type="match status" value="2"/>
</dbReference>
<reference evidence="6" key="1">
    <citation type="submission" date="2020-05" db="EMBL/GenBank/DDBJ databases">
        <authorList>
            <person name="Chiriac C."/>
            <person name="Salcher M."/>
            <person name="Ghai R."/>
            <person name="Kavagutti S V."/>
        </authorList>
    </citation>
    <scope>NUCLEOTIDE SEQUENCE</scope>
</reference>
<dbReference type="EMBL" id="CAEZYU010000087">
    <property type="protein sequence ID" value="CAB4751642.1"/>
    <property type="molecule type" value="Genomic_DNA"/>
</dbReference>
<dbReference type="InterPro" id="IPR050950">
    <property type="entry name" value="HTH-type_LysR_regulators"/>
</dbReference>
<dbReference type="CDD" id="cd05466">
    <property type="entry name" value="PBP2_LTTR_substrate"/>
    <property type="match status" value="1"/>
</dbReference>
<dbReference type="FunFam" id="1.10.10.10:FF:000001">
    <property type="entry name" value="LysR family transcriptional regulator"/>
    <property type="match status" value="1"/>
</dbReference>
<evidence type="ECO:0000256" key="4">
    <source>
        <dbReference type="ARBA" id="ARBA00023163"/>
    </source>
</evidence>
<dbReference type="PRINTS" id="PR00039">
    <property type="entry name" value="HTHLYSR"/>
</dbReference>
<dbReference type="SUPFAM" id="SSF46785">
    <property type="entry name" value="Winged helix' DNA-binding domain"/>
    <property type="match status" value="1"/>
</dbReference>
<dbReference type="Pfam" id="PF00126">
    <property type="entry name" value="HTH_1"/>
    <property type="match status" value="1"/>
</dbReference>
<dbReference type="InterPro" id="IPR005119">
    <property type="entry name" value="LysR_subst-bd"/>
</dbReference>
<dbReference type="InterPro" id="IPR036390">
    <property type="entry name" value="WH_DNA-bd_sf"/>
</dbReference>
<dbReference type="GO" id="GO:0003677">
    <property type="term" value="F:DNA binding"/>
    <property type="evidence" value="ECO:0007669"/>
    <property type="project" value="UniProtKB-KW"/>
</dbReference>
<keyword evidence="4" id="KW-0804">Transcription</keyword>
<evidence type="ECO:0000256" key="2">
    <source>
        <dbReference type="ARBA" id="ARBA00023015"/>
    </source>
</evidence>
<comment type="similarity">
    <text evidence="1">Belongs to the LysR transcriptional regulatory family.</text>
</comment>
<proteinExistence type="inferred from homology"/>
<evidence type="ECO:0000313" key="6">
    <source>
        <dbReference type="EMBL" id="CAB4751642.1"/>
    </source>
</evidence>
<evidence type="ECO:0000259" key="5">
    <source>
        <dbReference type="PROSITE" id="PS50931"/>
    </source>
</evidence>
<dbReference type="AlphaFoldDB" id="A0A6J6TVN8"/>
<dbReference type="InterPro" id="IPR000847">
    <property type="entry name" value="LysR_HTH_N"/>
</dbReference>
<keyword evidence="2" id="KW-0805">Transcription regulation</keyword>
<accession>A0A6J6TVN8</accession>
<dbReference type="SUPFAM" id="SSF53850">
    <property type="entry name" value="Periplasmic binding protein-like II"/>
    <property type="match status" value="1"/>
</dbReference>
<organism evidence="6">
    <name type="scientific">freshwater metagenome</name>
    <dbReference type="NCBI Taxonomy" id="449393"/>
    <lineage>
        <taxon>unclassified sequences</taxon>
        <taxon>metagenomes</taxon>
        <taxon>ecological metagenomes</taxon>
    </lineage>
</organism>
<dbReference type="InterPro" id="IPR036388">
    <property type="entry name" value="WH-like_DNA-bd_sf"/>
</dbReference>
<evidence type="ECO:0000256" key="1">
    <source>
        <dbReference type="ARBA" id="ARBA00009437"/>
    </source>
</evidence>
<dbReference type="GO" id="GO:0003700">
    <property type="term" value="F:DNA-binding transcription factor activity"/>
    <property type="evidence" value="ECO:0007669"/>
    <property type="project" value="InterPro"/>
</dbReference>